<dbReference type="PROSITE" id="PS51450">
    <property type="entry name" value="LRR"/>
    <property type="match status" value="4"/>
</dbReference>
<evidence type="ECO:0008006" key="6">
    <source>
        <dbReference type="Google" id="ProtNLM"/>
    </source>
</evidence>
<reference evidence="4 5" key="1">
    <citation type="submission" date="2020-08" db="EMBL/GenBank/DDBJ databases">
        <title>Plant Genome Project.</title>
        <authorList>
            <person name="Zhang R.-G."/>
        </authorList>
    </citation>
    <scope>NUCLEOTIDE SEQUENCE [LARGE SCALE GENOMIC DNA]</scope>
    <source>
        <tissue evidence="4">Rhizome</tissue>
    </source>
</reference>
<dbReference type="OrthoDB" id="1904536at2759"/>
<dbReference type="EMBL" id="JACMSC010000016">
    <property type="protein sequence ID" value="KAG6482558.1"/>
    <property type="molecule type" value="Genomic_DNA"/>
</dbReference>
<dbReference type="SMART" id="SM00365">
    <property type="entry name" value="LRR_SD22"/>
    <property type="match status" value="4"/>
</dbReference>
<dbReference type="SMART" id="SM00369">
    <property type="entry name" value="LRR_TYP"/>
    <property type="match status" value="3"/>
</dbReference>
<keyword evidence="2" id="KW-0677">Repeat</keyword>
<name>A0A8J5FAW4_ZINOF</name>
<dbReference type="GO" id="GO:0005737">
    <property type="term" value="C:cytoplasm"/>
    <property type="evidence" value="ECO:0007669"/>
    <property type="project" value="TreeGrafter"/>
</dbReference>
<keyword evidence="1" id="KW-0433">Leucine-rich repeat</keyword>
<dbReference type="PANTHER" id="PTHR15454">
    <property type="entry name" value="NISCHARIN RELATED"/>
    <property type="match status" value="1"/>
</dbReference>
<dbReference type="Proteomes" id="UP000734854">
    <property type="component" value="Unassembled WGS sequence"/>
</dbReference>
<keyword evidence="5" id="KW-1185">Reference proteome</keyword>
<feature type="compositionally biased region" description="Basic residues" evidence="3">
    <location>
        <begin position="618"/>
        <end position="634"/>
    </location>
</feature>
<comment type="caution">
    <text evidence="4">The sequence shown here is derived from an EMBL/GenBank/DDBJ whole genome shotgun (WGS) entry which is preliminary data.</text>
</comment>
<evidence type="ECO:0000313" key="5">
    <source>
        <dbReference type="Proteomes" id="UP000734854"/>
    </source>
</evidence>
<organism evidence="4 5">
    <name type="scientific">Zingiber officinale</name>
    <name type="common">Ginger</name>
    <name type="synonym">Amomum zingiber</name>
    <dbReference type="NCBI Taxonomy" id="94328"/>
    <lineage>
        <taxon>Eukaryota</taxon>
        <taxon>Viridiplantae</taxon>
        <taxon>Streptophyta</taxon>
        <taxon>Embryophyta</taxon>
        <taxon>Tracheophyta</taxon>
        <taxon>Spermatophyta</taxon>
        <taxon>Magnoliopsida</taxon>
        <taxon>Liliopsida</taxon>
        <taxon>Zingiberales</taxon>
        <taxon>Zingiberaceae</taxon>
        <taxon>Zingiber</taxon>
    </lineage>
</organism>
<dbReference type="FunFam" id="3.80.10.10:FF:000200">
    <property type="entry name" value="Outer arm dynein light chain 1 protein"/>
    <property type="match status" value="1"/>
</dbReference>
<feature type="region of interest" description="Disordered" evidence="3">
    <location>
        <begin position="595"/>
        <end position="634"/>
    </location>
</feature>
<evidence type="ECO:0000256" key="2">
    <source>
        <dbReference type="ARBA" id="ARBA00022737"/>
    </source>
</evidence>
<sequence>MARFNCFSSLLIPKKKKSDKPSNPLHVRWLNNMRDLRAKPELVHPLDKGTKEASFEVKSPLTKLSKSKDGALTKNPAVVEAAYEGGDEHDDVQSIKKDFSVIDLHALAGEKGELESPDFNHECSSINVRKNNSQKNEGITPETLIESGHVSDPGMGKTMSFGGSPLLKRSCSMIERKRNCQLPPISPSKSHSYGDLKKLSGHGIESHDILGSPLSVVTSCSADKVILKKKSSSQVLPSRSRKLWWKLFLWSHRNLHRSSFSKPERKFLPVVASNQKDGYCSDTLQSSPTVDIKKKKPMEEPHVVAGLWPQNQWVAFCAESSLDRVSAWVHSLEDGPFFPTDNDDISAGANGEIATVKAGEHSQKNHAHTSKHASEEIVQANNIIKSLNSLHSVAHISGMGLKVIPAISAFTSLREVNLSNNFIVRISHGSLPKSLHTLDLSRNKISAIEGLKELTKLRLLNLSYNRISHIGHGLSNCIIIKELYLVGNKISEVEGLHRLLKLSVLDLSFNKITTANALGQLVANYNSLLALNLLGNPIQTHIGDDQLQKFVCSLLPHLVYLNKQPTKPHRSREAVTDNVAKAALGSIGWNSRKRPTRHAVLNLSSPTKGITNGSEQKNKRRSKSRRQHSFLTRK</sequence>
<dbReference type="Pfam" id="PF13855">
    <property type="entry name" value="LRR_8"/>
    <property type="match status" value="1"/>
</dbReference>
<proteinExistence type="predicted"/>
<dbReference type="InterPro" id="IPR003591">
    <property type="entry name" value="Leu-rich_rpt_typical-subtyp"/>
</dbReference>
<accession>A0A8J5FAW4</accession>
<dbReference type="AlphaFoldDB" id="A0A8J5FAW4"/>
<evidence type="ECO:0000256" key="3">
    <source>
        <dbReference type="SAM" id="MobiDB-lite"/>
    </source>
</evidence>
<feature type="compositionally biased region" description="Polar residues" evidence="3">
    <location>
        <begin position="602"/>
        <end position="615"/>
    </location>
</feature>
<evidence type="ECO:0000256" key="1">
    <source>
        <dbReference type="ARBA" id="ARBA00022614"/>
    </source>
</evidence>
<dbReference type="FunFam" id="3.80.10.10:FF:000505">
    <property type="entry name" value="Outer arm dynein light chain 1 protein"/>
    <property type="match status" value="1"/>
</dbReference>
<dbReference type="PANTHER" id="PTHR15454:SF37">
    <property type="entry name" value="OUTER ARM DYNEIN LIGHT CHAIN 1 PROTEIN"/>
    <property type="match status" value="1"/>
</dbReference>
<protein>
    <recommendedName>
        <fullName evidence="6">Leucine-rich repeat family protein</fullName>
    </recommendedName>
</protein>
<dbReference type="InterPro" id="IPR001611">
    <property type="entry name" value="Leu-rich_rpt"/>
</dbReference>
<evidence type="ECO:0000313" key="4">
    <source>
        <dbReference type="EMBL" id="KAG6482558.1"/>
    </source>
</evidence>
<gene>
    <name evidence="4" type="ORF">ZIOFF_059190</name>
</gene>